<reference evidence="1 2" key="1">
    <citation type="submission" date="2019-04" db="EMBL/GenBank/DDBJ databases">
        <authorList>
            <person name="Pope W.H."/>
            <person name="Garlena R.A."/>
            <person name="Russell D.A."/>
            <person name="Jacobs-Sera D."/>
            <person name="Hatfull G.F."/>
        </authorList>
    </citation>
    <scope>NUCLEOTIDE SEQUENCE [LARGE SCALE GENOMIC DNA]</scope>
</reference>
<evidence type="ECO:0000313" key="1">
    <source>
        <dbReference type="EMBL" id="QGT55143.1"/>
    </source>
</evidence>
<evidence type="ECO:0000313" key="2">
    <source>
        <dbReference type="Proteomes" id="UP000423482"/>
    </source>
</evidence>
<gene>
    <name evidence="1" type="primary">182</name>
    <name evidence="1" type="ORF">SEA_FORZA_182</name>
</gene>
<protein>
    <submittedName>
        <fullName evidence="1">Lysin B</fullName>
    </submittedName>
</protein>
<dbReference type="Proteomes" id="UP000423482">
    <property type="component" value="Segment"/>
</dbReference>
<dbReference type="Gene3D" id="3.40.50.1820">
    <property type="entry name" value="alpha/beta hydrolase"/>
    <property type="match status" value="1"/>
</dbReference>
<dbReference type="SUPFAM" id="SSF53474">
    <property type="entry name" value="alpha/beta-Hydrolases"/>
    <property type="match status" value="1"/>
</dbReference>
<dbReference type="InterPro" id="IPR029058">
    <property type="entry name" value="AB_hydrolase_fold"/>
</dbReference>
<dbReference type="KEGG" id="vg:77924547"/>
<keyword evidence="2" id="KW-1185">Reference proteome</keyword>
<name>A0A650EYH8_9CAUD</name>
<proteinExistence type="predicted"/>
<dbReference type="RefSeq" id="YP_010649030.1">
    <property type="nucleotide sequence ID" value="NC_070763.1"/>
</dbReference>
<sequence length="238" mass="26656">MAREIFFVAGAGEQLDSSQMAYKLCRKWIKRGDIITIIKYNNSIGPVNRTPNPADFTGSLTKSKLDGIIALQRALERTRNVPIIIGYSLGAYVVSDFLERMAAGAYPGLQVGKVLLIASPRAALRATTNVIGIAGPHKPYPRNVQVFELNNINDLICSVTVGSVLTKLPGIVDVLTGEMLDTQEEWAEWWEHQRSTGKLRPPSFRDIMLIQKYMDQTGHVHDYFRDIVLSRFPERVLL</sequence>
<dbReference type="GeneID" id="77924547"/>
<accession>A0A650EYH8</accession>
<dbReference type="EMBL" id="MK814760">
    <property type="protein sequence ID" value="QGT55143.1"/>
    <property type="molecule type" value="Genomic_DNA"/>
</dbReference>
<organism evidence="1 2">
    <name type="scientific">Gordonia phage Forza</name>
    <dbReference type="NCBI Taxonomy" id="2571247"/>
    <lineage>
        <taxon>Viruses</taxon>
        <taxon>Duplodnaviria</taxon>
        <taxon>Heunggongvirae</taxon>
        <taxon>Uroviricota</taxon>
        <taxon>Caudoviricetes</taxon>
        <taxon>Forzavirus</taxon>
        <taxon>Forzavirus forza</taxon>
    </lineage>
</organism>